<feature type="region of interest" description="Disordered" evidence="2">
    <location>
        <begin position="418"/>
        <end position="474"/>
    </location>
</feature>
<evidence type="ECO:0000256" key="2">
    <source>
        <dbReference type="SAM" id="MobiDB-lite"/>
    </source>
</evidence>
<proteinExistence type="predicted"/>
<accession>A0A9N8ZVW6</accession>
<evidence type="ECO:0000256" key="3">
    <source>
        <dbReference type="SAM" id="Phobius"/>
    </source>
</evidence>
<reference evidence="4" key="1">
    <citation type="submission" date="2021-06" db="EMBL/GenBank/DDBJ databases">
        <authorList>
            <person name="Kallberg Y."/>
            <person name="Tangrot J."/>
            <person name="Rosling A."/>
        </authorList>
    </citation>
    <scope>NUCLEOTIDE SEQUENCE</scope>
    <source>
        <strain evidence="4">BR232B</strain>
    </source>
</reference>
<dbReference type="EMBL" id="CAJVPI010000254">
    <property type="protein sequence ID" value="CAG8508622.1"/>
    <property type="molecule type" value="Genomic_DNA"/>
</dbReference>
<dbReference type="OrthoDB" id="2290256at2759"/>
<feature type="compositionally biased region" description="Polar residues" evidence="2">
    <location>
        <begin position="572"/>
        <end position="581"/>
    </location>
</feature>
<protein>
    <submittedName>
        <fullName evidence="4">5974_t:CDS:1</fullName>
    </submittedName>
</protein>
<feature type="compositionally biased region" description="Polar residues" evidence="2">
    <location>
        <begin position="33"/>
        <end position="62"/>
    </location>
</feature>
<gene>
    <name evidence="4" type="ORF">PBRASI_LOCUS2991</name>
</gene>
<feature type="compositionally biased region" description="Basic and acidic residues" evidence="2">
    <location>
        <begin position="606"/>
        <end position="620"/>
    </location>
</feature>
<comment type="caution">
    <text evidence="4">The sequence shown here is derived from an EMBL/GenBank/DDBJ whole genome shotgun (WGS) entry which is preliminary data.</text>
</comment>
<evidence type="ECO:0000256" key="1">
    <source>
        <dbReference type="SAM" id="Coils"/>
    </source>
</evidence>
<feature type="transmembrane region" description="Helical" evidence="3">
    <location>
        <begin position="879"/>
        <end position="899"/>
    </location>
</feature>
<name>A0A9N8ZVW6_9GLOM</name>
<feature type="region of interest" description="Disordered" evidence="2">
    <location>
        <begin position="1"/>
        <end position="93"/>
    </location>
</feature>
<organism evidence="4 5">
    <name type="scientific">Paraglomus brasilianum</name>
    <dbReference type="NCBI Taxonomy" id="144538"/>
    <lineage>
        <taxon>Eukaryota</taxon>
        <taxon>Fungi</taxon>
        <taxon>Fungi incertae sedis</taxon>
        <taxon>Mucoromycota</taxon>
        <taxon>Glomeromycotina</taxon>
        <taxon>Glomeromycetes</taxon>
        <taxon>Paraglomerales</taxon>
        <taxon>Paraglomeraceae</taxon>
        <taxon>Paraglomus</taxon>
    </lineage>
</organism>
<feature type="compositionally biased region" description="Acidic residues" evidence="2">
    <location>
        <begin position="621"/>
        <end position="631"/>
    </location>
</feature>
<feature type="compositionally biased region" description="Basic and acidic residues" evidence="2">
    <location>
        <begin position="1"/>
        <end position="16"/>
    </location>
</feature>
<dbReference type="Proteomes" id="UP000789739">
    <property type="component" value="Unassembled WGS sequence"/>
</dbReference>
<keyword evidence="5" id="KW-1185">Reference proteome</keyword>
<dbReference type="AlphaFoldDB" id="A0A9N8ZVW6"/>
<feature type="region of interest" description="Disordered" evidence="2">
    <location>
        <begin position="515"/>
        <end position="633"/>
    </location>
</feature>
<keyword evidence="3" id="KW-0812">Transmembrane</keyword>
<sequence>MGYDIDHTPAEGKDPSNQKMKPGDLPYLEPVSVNDQAETNATTQDSGSSSWTNAQPAIQSPLSIYGSEPIQNPSVNPTLGRPRDKADAFSTFSTPRRRVAAITTKPTNARHSVHDIGLRQDDEFAFLRYASPSRSSTFHDQNLSRSDMIERDLHRERIENAGKGFAKLIDEDSGKESIADLFANVKDEELDEEAEMLAQDTQKLMDQKLRGSAVEVARNPEAGDDDGLSYLSERTLSHSRSCKQYFETKYHAMEQITNDIEVYNPLQVIRKKQIEKPRNSNENILNEKYLGIGSGGSRQSLNRTKQNLQPPRRHFISIWEVTPTDILNYYEQQKSSHDSTIIKTDNLPSRSESVPEIFVETERIRGGEPRLSQIFNPPPDIGSYLPSSKTMPVQNDDASASHDGRALSRSLSASSVLLPSASKKEGSKKKRWSLNPFKRKDKNRKRDSKVEANAAHLAQIEPQESVPGTGSEEVNVISRSLKSLPSSESSLVSGRSSFEDTRRQSIDYVTLMLDKASSTPSTPSDVRLSDGYTGSEDTGRHSVGTSISEREHVQSIGEDEMENVSEQHESGSDLSALSSRRNSLDIMRKKTNKGNLGNVETTNESRVNEDDKKNYMRPDSEGELDDSDEEELGRPRLTGETVLVDLDRLPPDLESTVTEFQERGLVARNAEGGRFVELDVGLKGYFRFHKLIWHNNIPIRLDVMLVDDMIQEDKKTPTIDDLQPPNEKVDKAKNILKMYEEERKIQEAAKTNPATVEAEHTIIDETDIITNIIFSDDDTDRLFLGSMLGHDSNSRYWKAEVENRVQELDTELKKIERNLDDMMLRDQRLLSEAEKTSAQIDEMLDASHVNRDTEDYLYALKVLEDEIQLLNSKSILWDIFYIMLSYVLAGVMIIVWFAVHCFKSIRSMFLLPRTIFRTIFRTTMYRLTDC</sequence>
<evidence type="ECO:0000313" key="4">
    <source>
        <dbReference type="EMBL" id="CAG8508622.1"/>
    </source>
</evidence>
<keyword evidence="3" id="KW-0472">Membrane</keyword>
<evidence type="ECO:0000313" key="5">
    <source>
        <dbReference type="Proteomes" id="UP000789739"/>
    </source>
</evidence>
<feature type="compositionally biased region" description="Polar residues" evidence="2">
    <location>
        <begin position="593"/>
        <end position="605"/>
    </location>
</feature>
<keyword evidence="1" id="KW-0175">Coiled coil</keyword>
<keyword evidence="3" id="KW-1133">Transmembrane helix</keyword>
<feature type="region of interest" description="Disordered" evidence="2">
    <location>
        <begin position="368"/>
        <end position="406"/>
    </location>
</feature>
<feature type="compositionally biased region" description="Basic residues" evidence="2">
    <location>
        <begin position="426"/>
        <end position="447"/>
    </location>
</feature>
<feature type="compositionally biased region" description="Polar residues" evidence="2">
    <location>
        <begin position="385"/>
        <end position="398"/>
    </location>
</feature>
<feature type="coiled-coil region" evidence="1">
    <location>
        <begin position="798"/>
        <end position="832"/>
    </location>
</feature>